<evidence type="ECO:0000256" key="5">
    <source>
        <dbReference type="ARBA" id="ARBA00022989"/>
    </source>
</evidence>
<keyword evidence="3" id="KW-1003">Cell membrane</keyword>
<evidence type="ECO:0000256" key="7">
    <source>
        <dbReference type="RuleBase" id="RU363032"/>
    </source>
</evidence>
<dbReference type="InterPro" id="IPR000515">
    <property type="entry name" value="MetI-like"/>
</dbReference>
<keyword evidence="5 7" id="KW-1133">Transmembrane helix</keyword>
<dbReference type="RefSeq" id="WP_037277150.1">
    <property type="nucleotide sequence ID" value="NZ_KK088521.1"/>
</dbReference>
<keyword evidence="10" id="KW-1185">Reference proteome</keyword>
<comment type="subcellular location">
    <subcellularLocation>
        <location evidence="1 7">Cell membrane</location>
        <topology evidence="1 7">Multi-pass membrane protein</topology>
    </subcellularLocation>
</comment>
<dbReference type="GO" id="GO:0071916">
    <property type="term" value="F:dipeptide transmembrane transporter activity"/>
    <property type="evidence" value="ECO:0007669"/>
    <property type="project" value="TreeGrafter"/>
</dbReference>
<feature type="transmembrane region" description="Helical" evidence="7">
    <location>
        <begin position="174"/>
        <end position="194"/>
    </location>
</feature>
<keyword evidence="4 7" id="KW-0812">Transmembrane</keyword>
<comment type="similarity">
    <text evidence="7">Belongs to the binding-protein-dependent transport system permease family.</text>
</comment>
<dbReference type="AlphaFoldDB" id="A0A017HR93"/>
<accession>A0A017HR93</accession>
<feature type="transmembrane region" description="Helical" evidence="7">
    <location>
        <begin position="239"/>
        <end position="261"/>
    </location>
</feature>
<evidence type="ECO:0000256" key="3">
    <source>
        <dbReference type="ARBA" id="ARBA00022475"/>
    </source>
</evidence>
<comment type="caution">
    <text evidence="9">The sequence shown here is derived from an EMBL/GenBank/DDBJ whole genome shotgun (WGS) entry which is preliminary data.</text>
</comment>
<dbReference type="PANTHER" id="PTHR43163">
    <property type="entry name" value="DIPEPTIDE TRANSPORT SYSTEM PERMEASE PROTEIN DPPB-RELATED"/>
    <property type="match status" value="1"/>
</dbReference>
<evidence type="ECO:0000259" key="8">
    <source>
        <dbReference type="PROSITE" id="PS50928"/>
    </source>
</evidence>
<dbReference type="OrthoDB" id="9807402at2"/>
<evidence type="ECO:0000256" key="1">
    <source>
        <dbReference type="ARBA" id="ARBA00004651"/>
    </source>
</evidence>
<dbReference type="Pfam" id="PF19300">
    <property type="entry name" value="BPD_transp_1_N"/>
    <property type="match status" value="1"/>
</dbReference>
<keyword evidence="2 7" id="KW-0813">Transport</keyword>
<dbReference type="PROSITE" id="PS50928">
    <property type="entry name" value="ABC_TM1"/>
    <property type="match status" value="1"/>
</dbReference>
<feature type="transmembrane region" description="Helical" evidence="7">
    <location>
        <begin position="281"/>
        <end position="307"/>
    </location>
</feature>
<keyword evidence="6 7" id="KW-0472">Membrane</keyword>
<dbReference type="EMBL" id="AOSK01000041">
    <property type="protein sequence ID" value="EYD76673.1"/>
    <property type="molecule type" value="Genomic_DNA"/>
</dbReference>
<evidence type="ECO:0000256" key="4">
    <source>
        <dbReference type="ARBA" id="ARBA00022692"/>
    </source>
</evidence>
<dbReference type="PANTHER" id="PTHR43163:SF6">
    <property type="entry name" value="DIPEPTIDE TRANSPORT SYSTEM PERMEASE PROTEIN DPPB-RELATED"/>
    <property type="match status" value="1"/>
</dbReference>
<feature type="transmembrane region" description="Helical" evidence="7">
    <location>
        <begin position="134"/>
        <end position="154"/>
    </location>
</feature>
<dbReference type="STRING" id="442562.Rumeso_01631"/>
<sequence length="319" mass="34178">MSRLILGRLAWGLLTLWLVSVLVFAGTELLPGDVAAAILGQNATPESLAALREELGLNAPALQRYVAWLLGFLHGDLGESLANRTPVAELLWPRFGNTMALAAYAAVVAVPLAVTLGILSAVRRGSLFDRGANVIALATVSLPEYFLGLLLILLLSVRTGLLPSLANTYEGMGFLAWLQATTLPMIVLTLVTVAQIMRMTRTAVLGVMDQPFIEMAYLKGLRNGRVVLRHAVPNAAAPIVNVVAFNIAYLITGVVLVEAVFNYNGLGRFMVDAVSKRDLPMVQGAAMVFAAVYVLLNMTADIAAIALNPRLRHPRAKEA</sequence>
<dbReference type="SUPFAM" id="SSF161098">
    <property type="entry name" value="MetI-like"/>
    <property type="match status" value="1"/>
</dbReference>
<evidence type="ECO:0000313" key="9">
    <source>
        <dbReference type="EMBL" id="EYD76673.1"/>
    </source>
</evidence>
<dbReference type="Pfam" id="PF00528">
    <property type="entry name" value="BPD_transp_1"/>
    <property type="match status" value="1"/>
</dbReference>
<dbReference type="CDD" id="cd06261">
    <property type="entry name" value="TM_PBP2"/>
    <property type="match status" value="1"/>
</dbReference>
<evidence type="ECO:0000256" key="2">
    <source>
        <dbReference type="ARBA" id="ARBA00022448"/>
    </source>
</evidence>
<feature type="domain" description="ABC transmembrane type-1" evidence="8">
    <location>
        <begin position="95"/>
        <end position="300"/>
    </location>
</feature>
<feature type="transmembrane region" description="Helical" evidence="7">
    <location>
        <begin position="101"/>
        <end position="122"/>
    </location>
</feature>
<protein>
    <submittedName>
        <fullName evidence="9">Binding protein-protein-dependent transport system inner membrane component</fullName>
    </submittedName>
</protein>
<evidence type="ECO:0000313" key="10">
    <source>
        <dbReference type="Proteomes" id="UP000019666"/>
    </source>
</evidence>
<gene>
    <name evidence="9" type="ORF">Rumeso_01631</name>
</gene>
<dbReference type="InterPro" id="IPR045621">
    <property type="entry name" value="BPD_transp_1_N"/>
</dbReference>
<dbReference type="PATRIC" id="fig|442562.3.peg.1614"/>
<dbReference type="GO" id="GO:0005886">
    <property type="term" value="C:plasma membrane"/>
    <property type="evidence" value="ECO:0007669"/>
    <property type="project" value="UniProtKB-SubCell"/>
</dbReference>
<dbReference type="InterPro" id="IPR035906">
    <property type="entry name" value="MetI-like_sf"/>
</dbReference>
<name>A0A017HR93_9RHOB</name>
<dbReference type="Proteomes" id="UP000019666">
    <property type="component" value="Unassembled WGS sequence"/>
</dbReference>
<dbReference type="Gene3D" id="1.10.3720.10">
    <property type="entry name" value="MetI-like"/>
    <property type="match status" value="1"/>
</dbReference>
<organism evidence="9 10">
    <name type="scientific">Rubellimicrobium mesophilum DSM 19309</name>
    <dbReference type="NCBI Taxonomy" id="442562"/>
    <lineage>
        <taxon>Bacteria</taxon>
        <taxon>Pseudomonadati</taxon>
        <taxon>Pseudomonadota</taxon>
        <taxon>Alphaproteobacteria</taxon>
        <taxon>Rhodobacterales</taxon>
        <taxon>Roseobacteraceae</taxon>
        <taxon>Rubellimicrobium</taxon>
    </lineage>
</organism>
<proteinExistence type="inferred from homology"/>
<reference evidence="9 10" key="1">
    <citation type="submission" date="2013-02" db="EMBL/GenBank/DDBJ databases">
        <authorList>
            <person name="Fiebig A."/>
            <person name="Goeker M."/>
            <person name="Klenk H.-P.P."/>
        </authorList>
    </citation>
    <scope>NUCLEOTIDE SEQUENCE [LARGE SCALE GENOMIC DNA]</scope>
    <source>
        <strain evidence="9 10">DSM 19309</strain>
    </source>
</reference>
<evidence type="ECO:0000256" key="6">
    <source>
        <dbReference type="ARBA" id="ARBA00023136"/>
    </source>
</evidence>
<dbReference type="HOGENOM" id="CLU_036879_0_1_5"/>